<dbReference type="InterPro" id="IPR042099">
    <property type="entry name" value="ANL_N_sf"/>
</dbReference>
<dbReference type="AlphaFoldDB" id="A0A2X2DKY7"/>
<dbReference type="Pfam" id="PF13193">
    <property type="entry name" value="AMP-binding_C"/>
    <property type="match status" value="1"/>
</dbReference>
<evidence type="ECO:0000259" key="10">
    <source>
        <dbReference type="Pfam" id="PF13193"/>
    </source>
</evidence>
<keyword evidence="6" id="KW-0460">Magnesium</keyword>
<dbReference type="GO" id="GO:0005524">
    <property type="term" value="F:ATP binding"/>
    <property type="evidence" value="ECO:0007669"/>
    <property type="project" value="UniProtKB-KW"/>
</dbReference>
<keyword evidence="4" id="KW-0547">Nucleotide-binding</keyword>
<dbReference type="EC" id="6.2.1.1" evidence="8"/>
<dbReference type="GO" id="GO:0046872">
    <property type="term" value="F:metal ion binding"/>
    <property type="evidence" value="ECO:0007669"/>
    <property type="project" value="UniProtKB-KW"/>
</dbReference>
<dbReference type="Gene3D" id="3.30.300.30">
    <property type="match status" value="1"/>
</dbReference>
<evidence type="ECO:0000256" key="6">
    <source>
        <dbReference type="ARBA" id="ARBA00022842"/>
    </source>
</evidence>
<evidence type="ECO:0000256" key="7">
    <source>
        <dbReference type="ARBA" id="ARBA00022990"/>
    </source>
</evidence>
<dbReference type="Gene3D" id="3.40.50.12780">
    <property type="entry name" value="N-terminal domain of ligase-like"/>
    <property type="match status" value="1"/>
</dbReference>
<name>A0A2X2DKY7_PROMI</name>
<keyword evidence="5" id="KW-0067">ATP-binding</keyword>
<dbReference type="SUPFAM" id="SSF56801">
    <property type="entry name" value="Acetyl-CoA synthetase-like"/>
    <property type="match status" value="1"/>
</dbReference>
<dbReference type="InterPro" id="IPR000873">
    <property type="entry name" value="AMP-dep_synth/lig_dom"/>
</dbReference>
<evidence type="ECO:0000256" key="2">
    <source>
        <dbReference type="ARBA" id="ARBA00022598"/>
    </source>
</evidence>
<dbReference type="NCBIfam" id="NF001208">
    <property type="entry name" value="PRK00174.1"/>
    <property type="match status" value="1"/>
</dbReference>
<evidence type="ECO:0000259" key="9">
    <source>
        <dbReference type="Pfam" id="PF00501"/>
    </source>
</evidence>
<dbReference type="Pfam" id="PF00501">
    <property type="entry name" value="AMP-binding"/>
    <property type="match status" value="1"/>
</dbReference>
<dbReference type="EMBL" id="UAUE01000014">
    <property type="protein sequence ID" value="SPY96389.1"/>
    <property type="molecule type" value="Genomic_DNA"/>
</dbReference>
<dbReference type="FunFam" id="3.30.300.30:FF:000004">
    <property type="entry name" value="Acetyl-coenzyme A synthetase"/>
    <property type="match status" value="1"/>
</dbReference>
<dbReference type="PANTHER" id="PTHR24095:SF243">
    <property type="entry name" value="ACETYL-COENZYME A SYNTHETASE"/>
    <property type="match status" value="1"/>
</dbReference>
<evidence type="ECO:0000313" key="12">
    <source>
        <dbReference type="Proteomes" id="UP000251485"/>
    </source>
</evidence>
<evidence type="ECO:0000313" key="11">
    <source>
        <dbReference type="EMBL" id="SPY96389.1"/>
    </source>
</evidence>
<dbReference type="InterPro" id="IPR045851">
    <property type="entry name" value="AMP-bd_C_sf"/>
</dbReference>
<keyword evidence="2 11" id="KW-0436">Ligase</keyword>
<evidence type="ECO:0000256" key="3">
    <source>
        <dbReference type="ARBA" id="ARBA00022723"/>
    </source>
</evidence>
<dbReference type="InterPro" id="IPR025110">
    <property type="entry name" value="AMP-bd_C"/>
</dbReference>
<feature type="domain" description="AMP-binding enzyme C-terminal" evidence="10">
    <location>
        <begin position="393"/>
        <end position="471"/>
    </location>
</feature>
<dbReference type="GO" id="GO:0003987">
    <property type="term" value="F:acetate-CoA ligase activity"/>
    <property type="evidence" value="ECO:0007669"/>
    <property type="project" value="UniProtKB-UniRule"/>
</dbReference>
<reference evidence="11 12" key="1">
    <citation type="submission" date="2018-06" db="EMBL/GenBank/DDBJ databases">
        <authorList>
            <consortium name="Pathogen Informatics"/>
            <person name="Doyle S."/>
        </authorList>
    </citation>
    <scope>NUCLEOTIDE SEQUENCE [LARGE SCALE GENOMIC DNA]</scope>
    <source>
        <strain evidence="11 12">NCTC10975</strain>
    </source>
</reference>
<dbReference type="GO" id="GO:0005829">
    <property type="term" value="C:cytosol"/>
    <property type="evidence" value="ECO:0007669"/>
    <property type="project" value="TreeGrafter"/>
</dbReference>
<accession>A0A2X2DKY7</accession>
<keyword evidence="7" id="KW-0007">Acetylation</keyword>
<dbReference type="CDD" id="cd05966">
    <property type="entry name" value="ACS"/>
    <property type="match status" value="1"/>
</dbReference>
<evidence type="ECO:0000256" key="4">
    <source>
        <dbReference type="ARBA" id="ARBA00022741"/>
    </source>
</evidence>
<feature type="domain" description="AMP-dependent synthetase/ligase" evidence="9">
    <location>
        <begin position="1"/>
        <end position="328"/>
    </location>
</feature>
<sequence>MPMVPEAAVAMLACTRIGAIHSVIFGGFSPEAVAGRIIDSKAKLVITADEGLRAGRAIPLKKNVDDALTHVDIPPIEHVVVLRRTGQTEQWIEGRDLWWDEIVQGVSTECDVEVMNAEDPLFILYTSGSTGKPKGVLHTTGGYLVYASMTFKYTFDYHDGEIYWCTADVGWVTGHSYLLYGPLSNGATTVMFEGVPNYPSVNRMAQIVDKHQVNILYTAPTAIRALMAEGDKAIEGTQRTSLRILGSVGEPINPEAWEWFYQKMGRSQCPIVDTWWQTETGGFMITPLPGAMDLKPGSATRPFFGVQPAIVDNMGEIQDGACEGNLVIVDSWPGQARTLFGDHDRFEQTYFSTFKGMYFSGDGARRDEDGDYWITGRVDDVLNISGHRLGTAEIESALVAHPKIAEAAVVGIPHNIKGQAIYAYVTLNHGEEPTAELYTEVRNWVRKEIGPIATPDILHWTDALPKTRSGKIMRRILRKIASGDTTNLGDTSTLADPGVVEKTVRRKTVSITDHLKC</sequence>
<evidence type="ECO:0000256" key="8">
    <source>
        <dbReference type="NCBIfam" id="TIGR02188"/>
    </source>
</evidence>
<organism evidence="11 12">
    <name type="scientific">Proteus mirabilis</name>
    <dbReference type="NCBI Taxonomy" id="584"/>
    <lineage>
        <taxon>Bacteria</taxon>
        <taxon>Pseudomonadati</taxon>
        <taxon>Pseudomonadota</taxon>
        <taxon>Gammaproteobacteria</taxon>
        <taxon>Enterobacterales</taxon>
        <taxon>Morganellaceae</taxon>
        <taxon>Proteus</taxon>
    </lineage>
</organism>
<proteinExistence type="inferred from homology"/>
<dbReference type="PANTHER" id="PTHR24095">
    <property type="entry name" value="ACETYL-COENZYME A SYNTHETASE"/>
    <property type="match status" value="1"/>
</dbReference>
<dbReference type="GO" id="GO:0019427">
    <property type="term" value="P:acetyl-CoA biosynthetic process from acetate"/>
    <property type="evidence" value="ECO:0007669"/>
    <property type="project" value="UniProtKB-UniRule"/>
</dbReference>
<gene>
    <name evidence="11" type="primary">acs_1</name>
    <name evidence="11" type="ORF">NCTC10975_02105</name>
</gene>
<dbReference type="InterPro" id="IPR020845">
    <property type="entry name" value="AMP-binding_CS"/>
</dbReference>
<dbReference type="InterPro" id="IPR011904">
    <property type="entry name" value="Ac_CoA_lig"/>
</dbReference>
<dbReference type="NCBIfam" id="TIGR02188">
    <property type="entry name" value="Ac_CoA_lig_AcsA"/>
    <property type="match status" value="1"/>
</dbReference>
<keyword evidence="3" id="KW-0479">Metal-binding</keyword>
<evidence type="ECO:0000256" key="1">
    <source>
        <dbReference type="ARBA" id="ARBA00006432"/>
    </source>
</evidence>
<dbReference type="PROSITE" id="PS00455">
    <property type="entry name" value="AMP_BINDING"/>
    <property type="match status" value="1"/>
</dbReference>
<dbReference type="FunFam" id="3.40.50.12780:FF:000001">
    <property type="entry name" value="Acetyl-coenzyme A synthetase"/>
    <property type="match status" value="1"/>
</dbReference>
<protein>
    <recommendedName>
        <fullName evidence="8">Acetate--CoA ligase</fullName>
        <ecNumber evidence="8">6.2.1.1</ecNumber>
    </recommendedName>
</protein>
<comment type="similarity">
    <text evidence="1">Belongs to the ATP-dependent AMP-binding enzyme family.</text>
</comment>
<evidence type="ECO:0000256" key="5">
    <source>
        <dbReference type="ARBA" id="ARBA00022840"/>
    </source>
</evidence>
<dbReference type="GO" id="GO:0016208">
    <property type="term" value="F:AMP binding"/>
    <property type="evidence" value="ECO:0007669"/>
    <property type="project" value="InterPro"/>
</dbReference>
<dbReference type="Proteomes" id="UP000251485">
    <property type="component" value="Unassembled WGS sequence"/>
</dbReference>